<keyword evidence="6" id="KW-1185">Reference proteome</keyword>
<accession>A0ABS8KW12</accession>
<evidence type="ECO:0000256" key="4">
    <source>
        <dbReference type="SAM" id="SignalP"/>
    </source>
</evidence>
<sequence>MRATRIASGLLLAALALAPSPILAQTPDAGPANGLRAELQRFLYDEATAVLHLRSYLFDRQNQRPPSSAAIVTGGWVGLQTGWFYDTLQLGAVGYTTQPVWAPQGRDTTSDGTSLLKPGGYGYFTLGQAYASARWNRQTVTVFRQYLDELEVNPRDDREIPQTFEAYALRGALGPVNYFAGYVAAMKPRDYSAFINMGEAAGAPNVNKGMALFSTKYGSMSELQVRASAYYVPDILWSSYADVGGTIRVNEDLRVQLAAQFAVQGSNGMNLLTGQPFSTFWGGFRADAFWGPMAFRVSYTQIGSAAAWRNPYGIFIGYNKMQSLDFNRAGEMAVTAGASYDFKGAGLPGVIFIASATYGGNSVNAQTHTSLSDNWEYDLELAIRGDIMPNAPDWLKPFNLRNRVAFVDQYLNNTVTSYTEYRVQLNYELTWKGPRLRQ</sequence>
<reference evidence="5 6" key="1">
    <citation type="submission" date="2021-11" db="EMBL/GenBank/DDBJ databases">
        <authorList>
            <person name="Lee D.-H."/>
            <person name="Kim S.-B."/>
        </authorList>
    </citation>
    <scope>NUCLEOTIDE SEQUENCE [LARGE SCALE GENOMIC DNA]</scope>
    <source>
        <strain evidence="5 6">KCTC 52223</strain>
    </source>
</reference>
<evidence type="ECO:0000256" key="2">
    <source>
        <dbReference type="ARBA" id="ARBA00022448"/>
    </source>
</evidence>
<dbReference type="RefSeq" id="WP_230551386.1">
    <property type="nucleotide sequence ID" value="NZ_JAJISD010000006.1"/>
</dbReference>
<protein>
    <submittedName>
        <fullName evidence="5">OprD family porin</fullName>
    </submittedName>
</protein>
<dbReference type="EMBL" id="JAJISD010000006">
    <property type="protein sequence ID" value="MCC8430214.1"/>
    <property type="molecule type" value="Genomic_DNA"/>
</dbReference>
<dbReference type="InterPro" id="IPR005318">
    <property type="entry name" value="OM_porin_bac"/>
</dbReference>
<dbReference type="Gene3D" id="2.40.160.10">
    <property type="entry name" value="Porin"/>
    <property type="match status" value="1"/>
</dbReference>
<feature type="signal peptide" evidence="4">
    <location>
        <begin position="1"/>
        <end position="24"/>
    </location>
</feature>
<evidence type="ECO:0000313" key="6">
    <source>
        <dbReference type="Proteomes" id="UP001198862"/>
    </source>
</evidence>
<dbReference type="Pfam" id="PF03573">
    <property type="entry name" value="OprD"/>
    <property type="match status" value="1"/>
</dbReference>
<evidence type="ECO:0000313" key="5">
    <source>
        <dbReference type="EMBL" id="MCC8430214.1"/>
    </source>
</evidence>
<keyword evidence="3 4" id="KW-0732">Signal</keyword>
<dbReference type="InterPro" id="IPR023614">
    <property type="entry name" value="Porin_dom_sf"/>
</dbReference>
<dbReference type="Proteomes" id="UP001198862">
    <property type="component" value="Unassembled WGS sequence"/>
</dbReference>
<comment type="caution">
    <text evidence="5">The sequence shown here is derived from an EMBL/GenBank/DDBJ whole genome shotgun (WGS) entry which is preliminary data.</text>
</comment>
<comment type="similarity">
    <text evidence="1">Belongs to the outer membrane porin (Opr) (TC 1.B.25) family.</text>
</comment>
<feature type="chain" id="PRO_5045090426" evidence="4">
    <location>
        <begin position="25"/>
        <end position="438"/>
    </location>
</feature>
<keyword evidence="2" id="KW-0813">Transport</keyword>
<organism evidence="5 6">
    <name type="scientific">Reyranella aquatilis</name>
    <dbReference type="NCBI Taxonomy" id="2035356"/>
    <lineage>
        <taxon>Bacteria</taxon>
        <taxon>Pseudomonadati</taxon>
        <taxon>Pseudomonadota</taxon>
        <taxon>Alphaproteobacteria</taxon>
        <taxon>Hyphomicrobiales</taxon>
        <taxon>Reyranellaceae</taxon>
        <taxon>Reyranella</taxon>
    </lineage>
</organism>
<proteinExistence type="inferred from homology"/>
<gene>
    <name evidence="5" type="ORF">LJ725_14660</name>
</gene>
<dbReference type="PANTHER" id="PTHR34596:SF2">
    <property type="entry name" value="CHITOPORIN"/>
    <property type="match status" value="1"/>
</dbReference>
<evidence type="ECO:0000256" key="3">
    <source>
        <dbReference type="ARBA" id="ARBA00022729"/>
    </source>
</evidence>
<name>A0ABS8KW12_9HYPH</name>
<evidence type="ECO:0000256" key="1">
    <source>
        <dbReference type="ARBA" id="ARBA00009075"/>
    </source>
</evidence>
<dbReference type="PANTHER" id="PTHR34596">
    <property type="entry name" value="CHITOPORIN"/>
    <property type="match status" value="1"/>
</dbReference>